<dbReference type="InterPro" id="IPR009061">
    <property type="entry name" value="DNA-bd_dom_put_sf"/>
</dbReference>
<evidence type="ECO:0000259" key="1">
    <source>
        <dbReference type="Pfam" id="PF12728"/>
    </source>
</evidence>
<keyword evidence="2" id="KW-0238">DNA-binding</keyword>
<dbReference type="Pfam" id="PF12728">
    <property type="entry name" value="HTH_17"/>
    <property type="match status" value="1"/>
</dbReference>
<feature type="domain" description="Helix-turn-helix" evidence="1">
    <location>
        <begin position="11"/>
        <end position="58"/>
    </location>
</feature>
<gene>
    <name evidence="2" type="ORF">C3B64_00980</name>
</gene>
<dbReference type="EMBL" id="CP027776">
    <property type="protein sequence ID" value="AVP62903.1"/>
    <property type="molecule type" value="Genomic_DNA"/>
</dbReference>
<reference evidence="2 3" key="1">
    <citation type="submission" date="2018-01" db="EMBL/GenBank/DDBJ databases">
        <title>Genetic Diversity of Clostridium botulinum in seafood.</title>
        <authorList>
            <person name="Athira V."/>
            <person name="Arun Jyothi P.V."/>
            <person name="Lalitha K.V."/>
            <person name="Joseph T.C."/>
        </authorList>
    </citation>
    <scope>NUCLEOTIDE SEQUENCE [LARGE SCALE GENOMIC DNA]</scope>
    <source>
        <strain evidence="2 3">Mfbjulcb5</strain>
    </source>
</reference>
<dbReference type="NCBIfam" id="TIGR01764">
    <property type="entry name" value="excise"/>
    <property type="match status" value="1"/>
</dbReference>
<accession>A0AAU8YTC7</accession>
<name>A0AAU8YTC7_CLOBO</name>
<dbReference type="AlphaFoldDB" id="A0AAU8YTC7"/>
<protein>
    <submittedName>
        <fullName evidence="2">DNA-binding protein</fullName>
    </submittedName>
</protein>
<evidence type="ECO:0000313" key="2">
    <source>
        <dbReference type="EMBL" id="AVP62903.1"/>
    </source>
</evidence>
<sequence length="65" mass="7608">MENKEFKRAFNLKQASEYIGISSPTLLNIIRSGEIPSRKIGKRRWLISKEAIDDWIKGSHTKKEY</sequence>
<dbReference type="InterPro" id="IPR041657">
    <property type="entry name" value="HTH_17"/>
</dbReference>
<dbReference type="GO" id="GO:0003677">
    <property type="term" value="F:DNA binding"/>
    <property type="evidence" value="ECO:0007669"/>
    <property type="project" value="UniProtKB-KW"/>
</dbReference>
<dbReference type="SUPFAM" id="SSF46955">
    <property type="entry name" value="Putative DNA-binding domain"/>
    <property type="match status" value="1"/>
</dbReference>
<evidence type="ECO:0000313" key="3">
    <source>
        <dbReference type="Proteomes" id="UP000238070"/>
    </source>
</evidence>
<dbReference type="InterPro" id="IPR010093">
    <property type="entry name" value="SinI_DNA-bd"/>
</dbReference>
<proteinExistence type="predicted"/>
<dbReference type="Proteomes" id="UP000238070">
    <property type="component" value="Chromosome"/>
</dbReference>
<organism evidence="2 3">
    <name type="scientific">Clostridium botulinum</name>
    <dbReference type="NCBI Taxonomy" id="1491"/>
    <lineage>
        <taxon>Bacteria</taxon>
        <taxon>Bacillati</taxon>
        <taxon>Bacillota</taxon>
        <taxon>Clostridia</taxon>
        <taxon>Eubacteriales</taxon>
        <taxon>Clostridiaceae</taxon>
        <taxon>Clostridium</taxon>
    </lineage>
</organism>